<sequence>MKTSTRWFAQLFEDHKKILLGLVLPILLVGCAAPSIRPAASQVEQLHRILIVPVEAPPLEVIPDLIERRDPAYRHAQNMVLGLALPTKLYQTAGGILVAGMVYGDQTQNADAITKAAPTAAGGSAKTDLLWTPALVSAQKLRNLLAVENRKSELSRDYYHLPWAEGSASLPRWHEAIQAWYGLDWTPVNYVERGDYDAILEVGIGAYRIFEGQTSLQLMVKLIDPVSRRVIARTLAQSFKVDDEAFASLDDGGAAFKELIGNMAVPLLRQTLDDIGLRMASQADET</sequence>
<dbReference type="Proteomes" id="UP000652176">
    <property type="component" value="Unassembled WGS sequence"/>
</dbReference>
<keyword evidence="2" id="KW-1185">Reference proteome</keyword>
<comment type="caution">
    <text evidence="1">The sequence shown here is derived from an EMBL/GenBank/DDBJ whole genome shotgun (WGS) entry which is preliminary data.</text>
</comment>
<evidence type="ECO:0000313" key="1">
    <source>
        <dbReference type="EMBL" id="MBD9357798.1"/>
    </source>
</evidence>
<organism evidence="1 2">
    <name type="scientific">Methylomonas albis</name>
    <dbReference type="NCBI Taxonomy" id="1854563"/>
    <lineage>
        <taxon>Bacteria</taxon>
        <taxon>Pseudomonadati</taxon>
        <taxon>Pseudomonadota</taxon>
        <taxon>Gammaproteobacteria</taxon>
        <taxon>Methylococcales</taxon>
        <taxon>Methylococcaceae</taxon>
        <taxon>Methylomonas</taxon>
    </lineage>
</organism>
<dbReference type="RefSeq" id="WP_192376055.1">
    <property type="nucleotide sequence ID" value="NZ_CAJHIV010000001.1"/>
</dbReference>
<evidence type="ECO:0000313" key="2">
    <source>
        <dbReference type="Proteomes" id="UP000652176"/>
    </source>
</evidence>
<protein>
    <recommendedName>
        <fullName evidence="3">Lipoprotein</fullName>
    </recommendedName>
</protein>
<dbReference type="PROSITE" id="PS51257">
    <property type="entry name" value="PROKAR_LIPOPROTEIN"/>
    <property type="match status" value="1"/>
</dbReference>
<evidence type="ECO:0008006" key="3">
    <source>
        <dbReference type="Google" id="ProtNLM"/>
    </source>
</evidence>
<dbReference type="EMBL" id="JACXSS010000001">
    <property type="protein sequence ID" value="MBD9357798.1"/>
    <property type="molecule type" value="Genomic_DNA"/>
</dbReference>
<proteinExistence type="predicted"/>
<reference evidence="1 2" key="1">
    <citation type="submission" date="2020-09" db="EMBL/GenBank/DDBJ databases">
        <title>Methylomonas albis sp. nov. and Methylomonas fluvii sp. nov.: Two cold-adapted methanotrophs from the River Elbe and an amended description of Methylovulum psychrotolerans strain Eb1.</title>
        <authorList>
            <person name="Bussmann I.K."/>
            <person name="Klings K.-W."/>
            <person name="Warnstedt J."/>
            <person name="Hoppert M."/>
            <person name="Saborowski A."/>
            <person name="Horn F."/>
            <person name="Liebner S."/>
        </authorList>
    </citation>
    <scope>NUCLEOTIDE SEQUENCE [LARGE SCALE GENOMIC DNA]</scope>
    <source>
        <strain evidence="1 2">EbA</strain>
    </source>
</reference>
<name>A0ABR9D3W1_9GAMM</name>
<accession>A0ABR9D3W1</accession>
<gene>
    <name evidence="1" type="ORF">IE877_18315</name>
</gene>